<gene>
    <name evidence="1" type="ORF">SNE25_20935</name>
</gene>
<proteinExistence type="predicted"/>
<evidence type="ECO:0000313" key="1">
    <source>
        <dbReference type="EMBL" id="WPU91786.1"/>
    </source>
</evidence>
<dbReference type="RefSeq" id="WP_321560952.1">
    <property type="nucleotide sequence ID" value="NZ_CP139558.1"/>
</dbReference>
<reference evidence="1 2" key="1">
    <citation type="submission" date="2023-11" db="EMBL/GenBank/DDBJ databases">
        <title>Analysis of the Genomes of Mucilaginibacter gossypii cycad 4 and M. sabulilitoris SNA2: microbes with the potential for plant growth promotion.</title>
        <authorList>
            <person name="Hirsch A.M."/>
            <person name="Humm E."/>
            <person name="Rubbi M."/>
            <person name="Del Vecchio G."/>
            <person name="Ha S.M."/>
            <person name="Pellegrini M."/>
            <person name="Gunsalus R.P."/>
        </authorList>
    </citation>
    <scope>NUCLEOTIDE SEQUENCE [LARGE SCALE GENOMIC DNA]</scope>
    <source>
        <strain evidence="1 2">SNA2</strain>
    </source>
</reference>
<dbReference type="Proteomes" id="UP001324380">
    <property type="component" value="Chromosome"/>
</dbReference>
<protein>
    <submittedName>
        <fullName evidence="1">Uncharacterized protein</fullName>
    </submittedName>
</protein>
<evidence type="ECO:0000313" key="2">
    <source>
        <dbReference type="Proteomes" id="UP001324380"/>
    </source>
</evidence>
<name>A0ABZ0TG67_9SPHI</name>
<accession>A0ABZ0TG67</accession>
<keyword evidence="2" id="KW-1185">Reference proteome</keyword>
<organism evidence="1 2">
    <name type="scientific">Mucilaginibacter sabulilitoris</name>
    <dbReference type="NCBI Taxonomy" id="1173583"/>
    <lineage>
        <taxon>Bacteria</taxon>
        <taxon>Pseudomonadati</taxon>
        <taxon>Bacteroidota</taxon>
        <taxon>Sphingobacteriia</taxon>
        <taxon>Sphingobacteriales</taxon>
        <taxon>Sphingobacteriaceae</taxon>
        <taxon>Mucilaginibacter</taxon>
    </lineage>
</organism>
<sequence>MIDRINGYDLYLGVAIVLNGDRSTTSSFEAPNDVNPVFSHVWEDGIIEYDLDATPTLAPRVFSMSGWMVVDNLSDYQASKSALQDIIYQNYVTFEDTEQDIKVNARLKPGTIKWTRLTSLDDRQIVTQVSMEFDEVLQDAPYKDDGGGGGLTYYIGYNGKYFLTQDNKNYIK</sequence>
<dbReference type="EMBL" id="CP139558">
    <property type="protein sequence ID" value="WPU91786.1"/>
    <property type="molecule type" value="Genomic_DNA"/>
</dbReference>